<dbReference type="Pfam" id="PF18113">
    <property type="entry name" value="Rbx_binding"/>
    <property type="match status" value="1"/>
</dbReference>
<evidence type="ECO:0000256" key="2">
    <source>
        <dbReference type="ARBA" id="ARBA00004496"/>
    </source>
</evidence>
<keyword evidence="8" id="KW-0520">NAD</keyword>
<dbReference type="InterPro" id="IPR023753">
    <property type="entry name" value="FAD/NAD-binding_dom"/>
</dbReference>
<dbReference type="SUPFAM" id="SSF51905">
    <property type="entry name" value="FAD/NAD(P)-binding domain"/>
    <property type="match status" value="2"/>
</dbReference>
<evidence type="ECO:0000256" key="1">
    <source>
        <dbReference type="ARBA" id="ARBA00001974"/>
    </source>
</evidence>
<dbReference type="RefSeq" id="WP_169138839.1">
    <property type="nucleotide sequence ID" value="NZ_WTVS01000010.1"/>
</dbReference>
<dbReference type="PRINTS" id="PR00368">
    <property type="entry name" value="FADPNR"/>
</dbReference>
<comment type="similarity">
    <text evidence="3">Belongs to the FAD-dependent oxidoreductase family.</text>
</comment>
<comment type="caution">
    <text evidence="11">The sequence shown here is derived from an EMBL/GenBank/DDBJ whole genome shotgun (WGS) entry which is preliminary data.</text>
</comment>
<evidence type="ECO:0000256" key="8">
    <source>
        <dbReference type="ARBA" id="ARBA00023027"/>
    </source>
</evidence>
<keyword evidence="12" id="KW-1185">Reference proteome</keyword>
<dbReference type="PANTHER" id="PTHR43429:SF3">
    <property type="entry name" value="NITRITE REDUCTASE [NAD(P)H]"/>
    <property type="match status" value="1"/>
</dbReference>
<name>A0ABX1NCS2_9RHOO</name>
<evidence type="ECO:0000259" key="10">
    <source>
        <dbReference type="Pfam" id="PF18113"/>
    </source>
</evidence>
<organism evidence="11 12">
    <name type="scientific">Aromatoleum toluolicum</name>
    <dbReference type="NCBI Taxonomy" id="90060"/>
    <lineage>
        <taxon>Bacteria</taxon>
        <taxon>Pseudomonadati</taxon>
        <taxon>Pseudomonadota</taxon>
        <taxon>Betaproteobacteria</taxon>
        <taxon>Rhodocyclales</taxon>
        <taxon>Rhodocyclaceae</taxon>
        <taxon>Aromatoleum</taxon>
    </lineage>
</organism>
<evidence type="ECO:0000259" key="9">
    <source>
        <dbReference type="Pfam" id="PF07992"/>
    </source>
</evidence>
<evidence type="ECO:0000256" key="5">
    <source>
        <dbReference type="ARBA" id="ARBA00022630"/>
    </source>
</evidence>
<sequence length="382" mass="40060">MDAPLVIVGTGFAGYALLRALRQRDRQREIHLIGADEAAAYSKDQLPAGLAHRRDADELVVATAEQMAYRFEATITPHRRVLAIDPVSRVLRTDNPAQPEQAWSQLVLATGADSVRPANVRGSAAASVLTVGSLAEYAYLRSELAGRGRVAVIGGGIRGCELAESLKRGGCEVTLLESDPKLLGGSVPALCAERIANALVTAGVRIRIEDGVQRIDQGMGELHVTTLGGKPLTVDVVVAALGTRPRVQLARAAGLDVAAGIVVDAALRSSAEAIHALGGCAEFDGRVFALGDDIEAGAQVLVDVLAGHGARMRWKARVRRLNLECCAVALCEPPPVAGEWHESATARGVRALFHDRAGALRGFVLVGDPAGESGSLLGRVAR</sequence>
<protein>
    <submittedName>
        <fullName evidence="11">FAD-dependent oxidoreductase</fullName>
    </submittedName>
</protein>
<gene>
    <name evidence="11" type="ORF">GPA27_06790</name>
</gene>
<proteinExistence type="inferred from homology"/>
<feature type="domain" description="FAD/NAD(P)-binding" evidence="9">
    <location>
        <begin position="5"/>
        <end position="281"/>
    </location>
</feature>
<feature type="domain" description="Rubredoxin binding" evidence="10">
    <location>
        <begin position="325"/>
        <end position="377"/>
    </location>
</feature>
<keyword evidence="4" id="KW-0963">Cytoplasm</keyword>
<keyword evidence="6" id="KW-0274">FAD</keyword>
<dbReference type="Pfam" id="PF07992">
    <property type="entry name" value="Pyr_redox_2"/>
    <property type="match status" value="1"/>
</dbReference>
<reference evidence="11 12" key="1">
    <citation type="submission" date="2019-12" db="EMBL/GenBank/DDBJ databases">
        <title>Comparative genomics gives insights into the taxonomy of the Azoarcus-Aromatoleum group and reveals separate origins of nif in the plant-associated Azoarcus and non-plant-associated Aromatoleum sub-groups.</title>
        <authorList>
            <person name="Lafos M."/>
            <person name="Maluk M."/>
            <person name="Batista M."/>
            <person name="Junghare M."/>
            <person name="Carmona M."/>
            <person name="Faoro H."/>
            <person name="Cruz L.M."/>
            <person name="Battistoni F."/>
            <person name="De Souza E."/>
            <person name="Pedrosa F."/>
            <person name="Chen W.-M."/>
            <person name="Poole P.S."/>
            <person name="Dixon R.A."/>
            <person name="James E.K."/>
        </authorList>
    </citation>
    <scope>NUCLEOTIDE SEQUENCE [LARGE SCALE GENOMIC DNA]</scope>
    <source>
        <strain evidence="11 12">T</strain>
    </source>
</reference>
<comment type="subcellular location">
    <subcellularLocation>
        <location evidence="2">Cytoplasm</location>
    </subcellularLocation>
</comment>
<evidence type="ECO:0000256" key="6">
    <source>
        <dbReference type="ARBA" id="ARBA00022827"/>
    </source>
</evidence>
<keyword evidence="5" id="KW-0285">Flavoprotein</keyword>
<dbReference type="InterPro" id="IPR050260">
    <property type="entry name" value="FAD-bd_OxRdtase"/>
</dbReference>
<dbReference type="InterPro" id="IPR041364">
    <property type="entry name" value="Rbx-bd"/>
</dbReference>
<accession>A0ABX1NCS2</accession>
<evidence type="ECO:0000313" key="12">
    <source>
        <dbReference type="Proteomes" id="UP000634522"/>
    </source>
</evidence>
<dbReference type="PANTHER" id="PTHR43429">
    <property type="entry name" value="PYRIDINE NUCLEOTIDE-DISULFIDE OXIDOREDUCTASE DOMAIN-CONTAINING"/>
    <property type="match status" value="1"/>
</dbReference>
<dbReference type="Proteomes" id="UP000634522">
    <property type="component" value="Unassembled WGS sequence"/>
</dbReference>
<evidence type="ECO:0000256" key="7">
    <source>
        <dbReference type="ARBA" id="ARBA00023002"/>
    </source>
</evidence>
<dbReference type="Gene3D" id="3.30.390.120">
    <property type="match status" value="1"/>
</dbReference>
<dbReference type="PRINTS" id="PR00411">
    <property type="entry name" value="PNDRDTASEI"/>
</dbReference>
<dbReference type="InterPro" id="IPR036188">
    <property type="entry name" value="FAD/NAD-bd_sf"/>
</dbReference>
<comment type="cofactor">
    <cofactor evidence="1">
        <name>FAD</name>
        <dbReference type="ChEBI" id="CHEBI:57692"/>
    </cofactor>
</comment>
<evidence type="ECO:0000256" key="4">
    <source>
        <dbReference type="ARBA" id="ARBA00022490"/>
    </source>
</evidence>
<dbReference type="EMBL" id="WTVS01000010">
    <property type="protein sequence ID" value="NMF97091.1"/>
    <property type="molecule type" value="Genomic_DNA"/>
</dbReference>
<evidence type="ECO:0000313" key="11">
    <source>
        <dbReference type="EMBL" id="NMF97091.1"/>
    </source>
</evidence>
<evidence type="ECO:0000256" key="3">
    <source>
        <dbReference type="ARBA" id="ARBA00006442"/>
    </source>
</evidence>
<keyword evidence="7" id="KW-0560">Oxidoreductase</keyword>
<dbReference type="Gene3D" id="3.50.50.60">
    <property type="entry name" value="FAD/NAD(P)-binding domain"/>
    <property type="match status" value="2"/>
</dbReference>